<dbReference type="InterPro" id="IPR029479">
    <property type="entry name" value="Nitroreductase"/>
</dbReference>
<feature type="domain" description="Methyltransferase" evidence="4">
    <location>
        <begin position="245"/>
        <end position="337"/>
    </location>
</feature>
<keyword evidence="2" id="KW-0560">Oxidoreductase</keyword>
<dbReference type="Proteomes" id="UP000306585">
    <property type="component" value="Unassembled WGS sequence"/>
</dbReference>
<evidence type="ECO:0000259" key="4">
    <source>
        <dbReference type="Pfam" id="PF13649"/>
    </source>
</evidence>
<dbReference type="GO" id="GO:0032259">
    <property type="term" value="P:methylation"/>
    <property type="evidence" value="ECO:0007669"/>
    <property type="project" value="UniProtKB-KW"/>
</dbReference>
<dbReference type="EMBL" id="VBRY01000003">
    <property type="protein sequence ID" value="TLS68300.1"/>
    <property type="molecule type" value="Genomic_DNA"/>
</dbReference>
<dbReference type="Gene3D" id="3.40.50.150">
    <property type="entry name" value="Vaccinia Virus protein VP39"/>
    <property type="match status" value="1"/>
</dbReference>
<organism evidence="5 6">
    <name type="scientific">Mariprofundus erugo</name>
    <dbReference type="NCBI Taxonomy" id="2528639"/>
    <lineage>
        <taxon>Bacteria</taxon>
        <taxon>Pseudomonadati</taxon>
        <taxon>Pseudomonadota</taxon>
        <taxon>Candidatius Mariprofundia</taxon>
        <taxon>Mariprofundales</taxon>
        <taxon>Mariprofundaceae</taxon>
        <taxon>Mariprofundus</taxon>
    </lineage>
</organism>
<comment type="caution">
    <text evidence="5">The sequence shown here is derived from an EMBL/GenBank/DDBJ whole genome shotgun (WGS) entry which is preliminary data.</text>
</comment>
<dbReference type="Pfam" id="PF00881">
    <property type="entry name" value="Nitroreductase"/>
    <property type="match status" value="1"/>
</dbReference>
<evidence type="ECO:0000259" key="3">
    <source>
        <dbReference type="Pfam" id="PF00881"/>
    </source>
</evidence>
<reference evidence="5 6" key="1">
    <citation type="journal article" date="2019" name="Appl. Environ. Microbiol.">
        <title>Environmental Evidence and Genomic Insight of Iron-oxidizing Bacteria Preference Towards More Corrosion Resistant Stainless Steel at Higher Salinities.</title>
        <authorList>
            <person name="Garrison C.E."/>
            <person name="Price K.A."/>
            <person name="Field E.K."/>
        </authorList>
    </citation>
    <scope>NUCLEOTIDE SEQUENCE [LARGE SCALE GENOMIC DNA]</scope>
    <source>
        <strain evidence="5 6">P3</strain>
    </source>
</reference>
<accession>A0A5R9GQW2</accession>
<comment type="similarity">
    <text evidence="1">Belongs to the nitroreductase family.</text>
</comment>
<sequence>MAQQRMNVQAPIERLLARRWSSRSFAAEKAVTPEQVAACLEAARWAPSCFGAQPWRFIVADRFRDEPSWQQLLATLAPKNRHWAQHAPVLIVTVCDPLFAHNGLENRWAEYDAGQAAISLCLQAESLGLCCHQMGGFDAASLRTALQIPEPLHIMSVTALGHAGDSTTLEAELQSIEHAARARKPLSELVHHGVWGTPYAPPQAAGWEARYQETAVEQLPWFHTGLDDDIARGIDALALTDGAALDLGCGPGTQAVALAQRGFQVTASDVSWSAIEAARSLAEAEGVCIEFHVDNLLESTLSGPFDLVVDRGVFHCFADQENRQTYLETIRRLMKPGAILLLKCFHKSELSEIGPPGRYDEADIRGFFAAGFDIIDISNSHFGPTLCSEAPKALFCMLKRRS</sequence>
<keyword evidence="5" id="KW-0489">Methyltransferase</keyword>
<dbReference type="InterPro" id="IPR041698">
    <property type="entry name" value="Methyltransf_25"/>
</dbReference>
<dbReference type="Gene3D" id="3.40.109.10">
    <property type="entry name" value="NADH Oxidase"/>
    <property type="match status" value="1"/>
</dbReference>
<feature type="domain" description="Nitroreductase" evidence="3">
    <location>
        <begin position="17"/>
        <end position="162"/>
    </location>
</feature>
<dbReference type="CDD" id="cd02138">
    <property type="entry name" value="TdsD-like"/>
    <property type="match status" value="1"/>
</dbReference>
<dbReference type="SUPFAM" id="SSF53335">
    <property type="entry name" value="S-adenosyl-L-methionine-dependent methyltransferases"/>
    <property type="match status" value="1"/>
</dbReference>
<dbReference type="AlphaFoldDB" id="A0A5R9GQW2"/>
<keyword evidence="6" id="KW-1185">Reference proteome</keyword>
<protein>
    <submittedName>
        <fullName evidence="5">Methyltransferase domain-containing protein</fullName>
    </submittedName>
</protein>
<dbReference type="SUPFAM" id="SSF55469">
    <property type="entry name" value="FMN-dependent nitroreductase-like"/>
    <property type="match status" value="1"/>
</dbReference>
<dbReference type="InterPro" id="IPR029063">
    <property type="entry name" value="SAM-dependent_MTases_sf"/>
</dbReference>
<dbReference type="PANTHER" id="PTHR43673">
    <property type="entry name" value="NAD(P)H NITROREDUCTASE YDGI-RELATED"/>
    <property type="match status" value="1"/>
</dbReference>
<evidence type="ECO:0000256" key="2">
    <source>
        <dbReference type="ARBA" id="ARBA00023002"/>
    </source>
</evidence>
<dbReference type="CDD" id="cd02440">
    <property type="entry name" value="AdoMet_MTases"/>
    <property type="match status" value="1"/>
</dbReference>
<dbReference type="InterPro" id="IPR000415">
    <property type="entry name" value="Nitroreductase-like"/>
</dbReference>
<keyword evidence="5" id="KW-0808">Transferase</keyword>
<evidence type="ECO:0000313" key="5">
    <source>
        <dbReference type="EMBL" id="TLS68300.1"/>
    </source>
</evidence>
<name>A0A5R9GQW2_9PROT</name>
<gene>
    <name evidence="5" type="ORF">FEF65_04725</name>
</gene>
<evidence type="ECO:0000313" key="6">
    <source>
        <dbReference type="Proteomes" id="UP000306585"/>
    </source>
</evidence>
<evidence type="ECO:0000256" key="1">
    <source>
        <dbReference type="ARBA" id="ARBA00007118"/>
    </source>
</evidence>
<dbReference type="GO" id="GO:0016491">
    <property type="term" value="F:oxidoreductase activity"/>
    <property type="evidence" value="ECO:0007669"/>
    <property type="project" value="UniProtKB-KW"/>
</dbReference>
<dbReference type="GO" id="GO:0008168">
    <property type="term" value="F:methyltransferase activity"/>
    <property type="evidence" value="ECO:0007669"/>
    <property type="project" value="UniProtKB-KW"/>
</dbReference>
<proteinExistence type="inferred from homology"/>
<dbReference type="RefSeq" id="WP_138238635.1">
    <property type="nucleotide sequence ID" value="NZ_VBRY01000003.1"/>
</dbReference>
<dbReference type="PANTHER" id="PTHR43673:SF10">
    <property type="entry name" value="NADH DEHYDROGENASE_NAD(P)H NITROREDUCTASE XCC3605-RELATED"/>
    <property type="match status" value="1"/>
</dbReference>
<dbReference type="Pfam" id="PF13649">
    <property type="entry name" value="Methyltransf_25"/>
    <property type="match status" value="1"/>
</dbReference>